<evidence type="ECO:0000313" key="1">
    <source>
        <dbReference type="EMBL" id="PSC69410.1"/>
    </source>
</evidence>
<organism evidence="1 2">
    <name type="scientific">Micractinium conductrix</name>
    <dbReference type="NCBI Taxonomy" id="554055"/>
    <lineage>
        <taxon>Eukaryota</taxon>
        <taxon>Viridiplantae</taxon>
        <taxon>Chlorophyta</taxon>
        <taxon>core chlorophytes</taxon>
        <taxon>Trebouxiophyceae</taxon>
        <taxon>Chlorellales</taxon>
        <taxon>Chlorellaceae</taxon>
        <taxon>Chlorella clade</taxon>
        <taxon>Micractinium</taxon>
    </lineage>
</organism>
<proteinExistence type="predicted"/>
<dbReference type="AlphaFoldDB" id="A0A2P6V5Q2"/>
<dbReference type="Proteomes" id="UP000239649">
    <property type="component" value="Unassembled WGS sequence"/>
</dbReference>
<sequence>MPSALQPAAPPAAATGPGVRVYATAVMNAYKPVPRRHRQKVEAVQAAAIVEEAGGITVVVDKCSPEAAAGQHLQACGSGGGEARFEQLVLFNALDKLQHHLGSAQLVNEIGICSQDAELRLKEKPLKAKQRDLQAGLQRAWCAPRDGAAGLRELLLCIRGRLNAHNKVRNVLYLKSEGLSSDCLALRSNFIALLNRTPGDMEAMKKALLHMPHAPGIELQGSSVAALRSGQLPWLYLGHMVVQYDANLPHQDKVDNPYNAALVGKMNLQAKWFTLAADLEAPIMDVRVLSCEDADAPRALAAARQMLHSNK</sequence>
<gene>
    <name evidence="1" type="ORF">C2E20_7099</name>
</gene>
<reference evidence="1 2" key="1">
    <citation type="journal article" date="2018" name="Plant J.">
        <title>Genome sequences of Chlorella sorokiniana UTEX 1602 and Micractinium conductrix SAG 241.80: implications to maltose excretion by a green alga.</title>
        <authorList>
            <person name="Arriola M.B."/>
            <person name="Velmurugan N."/>
            <person name="Zhang Y."/>
            <person name="Plunkett M.H."/>
            <person name="Hondzo H."/>
            <person name="Barney B.M."/>
        </authorList>
    </citation>
    <scope>NUCLEOTIDE SEQUENCE [LARGE SCALE GENOMIC DNA]</scope>
    <source>
        <strain evidence="1 2">SAG 241.80</strain>
    </source>
</reference>
<keyword evidence="2" id="KW-1185">Reference proteome</keyword>
<dbReference type="EMBL" id="LHPF02000027">
    <property type="protein sequence ID" value="PSC69410.1"/>
    <property type="molecule type" value="Genomic_DNA"/>
</dbReference>
<evidence type="ECO:0000313" key="2">
    <source>
        <dbReference type="Proteomes" id="UP000239649"/>
    </source>
</evidence>
<comment type="caution">
    <text evidence="1">The sequence shown here is derived from an EMBL/GenBank/DDBJ whole genome shotgun (WGS) entry which is preliminary data.</text>
</comment>
<name>A0A2P6V5Q2_9CHLO</name>
<accession>A0A2P6V5Q2</accession>
<protein>
    <submittedName>
        <fullName evidence="1">Cytochrome c</fullName>
    </submittedName>
</protein>